<gene>
    <name evidence="1" type="ORF">DARMORV10_C07P16380.1</name>
</gene>
<sequence>MKEIFGEQDKLVLHLVVLEMGFGDRTTSSGRQWWCAGN</sequence>
<dbReference type="Proteomes" id="UP001295469">
    <property type="component" value="Chromosome C07"/>
</dbReference>
<accession>A0A816M694</accession>
<proteinExistence type="predicted"/>
<dbReference type="EMBL" id="HG994371">
    <property type="protein sequence ID" value="CAF1970448.1"/>
    <property type="molecule type" value="Genomic_DNA"/>
</dbReference>
<organism evidence="1">
    <name type="scientific">Brassica napus</name>
    <name type="common">Rape</name>
    <dbReference type="NCBI Taxonomy" id="3708"/>
    <lineage>
        <taxon>Eukaryota</taxon>
        <taxon>Viridiplantae</taxon>
        <taxon>Streptophyta</taxon>
        <taxon>Embryophyta</taxon>
        <taxon>Tracheophyta</taxon>
        <taxon>Spermatophyta</taxon>
        <taxon>Magnoliopsida</taxon>
        <taxon>eudicotyledons</taxon>
        <taxon>Gunneridae</taxon>
        <taxon>Pentapetalae</taxon>
        <taxon>rosids</taxon>
        <taxon>malvids</taxon>
        <taxon>Brassicales</taxon>
        <taxon>Brassicaceae</taxon>
        <taxon>Brassiceae</taxon>
        <taxon>Brassica</taxon>
    </lineage>
</organism>
<evidence type="ECO:0000313" key="1">
    <source>
        <dbReference type="EMBL" id="CAF1970448.1"/>
    </source>
</evidence>
<name>A0A816M694_BRANA</name>
<protein>
    <submittedName>
        <fullName evidence="1">(rape) hypothetical protein</fullName>
    </submittedName>
</protein>
<dbReference type="AlphaFoldDB" id="A0A816M694"/>
<reference evidence="1" key="1">
    <citation type="submission" date="2021-01" db="EMBL/GenBank/DDBJ databases">
        <authorList>
            <consortium name="Genoscope - CEA"/>
            <person name="William W."/>
        </authorList>
    </citation>
    <scope>NUCLEOTIDE SEQUENCE</scope>
</reference>